<dbReference type="AlphaFoldDB" id="A0A2T4BKL6"/>
<reference evidence="4" key="1">
    <citation type="submission" date="2016-07" db="EMBL/GenBank/DDBJ databases">
        <title>Multiple horizontal gene transfer events from other fungi enriched the ability of initially mycotrophic Trichoderma (Ascomycota) to feed on dead plant biomass.</title>
        <authorList>
            <consortium name="DOE Joint Genome Institute"/>
            <person name="Atanasova L."/>
            <person name="Chenthamara K."/>
            <person name="Zhang J."/>
            <person name="Grujic M."/>
            <person name="Henrissat B."/>
            <person name="Kuo A."/>
            <person name="Aerts A."/>
            <person name="Salamov A."/>
            <person name="Lipzen A."/>
            <person name="Labutti K."/>
            <person name="Barry K."/>
            <person name="Miao Y."/>
            <person name="Rahimi M.J."/>
            <person name="Shen Q."/>
            <person name="Grigoriev I.V."/>
            <person name="Kubicek C.P."/>
            <person name="Druzhinina I.S."/>
        </authorList>
    </citation>
    <scope>NUCLEOTIDE SEQUENCE [LARGE SCALE GENOMIC DNA]</scope>
    <source>
        <strain evidence="4">TUCIM 6016</strain>
    </source>
</reference>
<evidence type="ECO:0000313" key="3">
    <source>
        <dbReference type="EMBL" id="PTB69853.1"/>
    </source>
</evidence>
<dbReference type="OrthoDB" id="4899750at2759"/>
<feature type="region of interest" description="Disordered" evidence="2">
    <location>
        <begin position="1"/>
        <end position="27"/>
    </location>
</feature>
<proteinExistence type="predicted"/>
<organism evidence="3 4">
    <name type="scientific">Trichoderma citrinoviride</name>
    <dbReference type="NCBI Taxonomy" id="58853"/>
    <lineage>
        <taxon>Eukaryota</taxon>
        <taxon>Fungi</taxon>
        <taxon>Dikarya</taxon>
        <taxon>Ascomycota</taxon>
        <taxon>Pezizomycotina</taxon>
        <taxon>Sordariomycetes</taxon>
        <taxon>Hypocreomycetidae</taxon>
        <taxon>Hypocreales</taxon>
        <taxon>Hypocreaceae</taxon>
        <taxon>Trichoderma</taxon>
    </lineage>
</organism>
<dbReference type="Proteomes" id="UP000241546">
    <property type="component" value="Unassembled WGS sequence"/>
</dbReference>
<keyword evidence="4" id="KW-1185">Reference proteome</keyword>
<feature type="coiled-coil region" evidence="1">
    <location>
        <begin position="247"/>
        <end position="288"/>
    </location>
</feature>
<name>A0A2T4BKL6_9HYPO</name>
<dbReference type="RefSeq" id="XP_024753173.1">
    <property type="nucleotide sequence ID" value="XM_024894861.1"/>
</dbReference>
<dbReference type="GeneID" id="36602979"/>
<accession>A0A2T4BKL6</accession>
<sequence length="302" mass="34569">MLPSQSPSPDYIYEESITSDAVPDDPKESIEDAENLARADLFPWVDQHSNVITRHVGKALIRAHQEESKTWTWEMNFEFRHIAPTLNFSIYAQTGIITSHRIGKNVRKNGATWVHFWFLRVMFGPQACSRQPWFAELAEKHPWILNEAPGGVVPWSARAIIESGQEDWVPVTPIMETPIFHTITRPKREAAESISNPRPNKTPRASVPYSKETAGVSDETDVWTQLDDVDLWEPLNMKSPSKSDEQLEELKVKHEALQSAHEALFEKHRTLEGKYKKQEKKLEKLCTRLIQLGSLVKQQNGV</sequence>
<gene>
    <name evidence="3" type="ORF">BBK36DRAFT_1166077</name>
</gene>
<evidence type="ECO:0000256" key="2">
    <source>
        <dbReference type="SAM" id="MobiDB-lite"/>
    </source>
</evidence>
<evidence type="ECO:0000256" key="1">
    <source>
        <dbReference type="SAM" id="Coils"/>
    </source>
</evidence>
<keyword evidence="1" id="KW-0175">Coiled coil</keyword>
<protein>
    <submittedName>
        <fullName evidence="3">Uncharacterized protein</fullName>
    </submittedName>
</protein>
<feature type="region of interest" description="Disordered" evidence="2">
    <location>
        <begin position="186"/>
        <end position="213"/>
    </location>
</feature>
<dbReference type="EMBL" id="KZ680208">
    <property type="protein sequence ID" value="PTB69853.1"/>
    <property type="molecule type" value="Genomic_DNA"/>
</dbReference>
<evidence type="ECO:0000313" key="4">
    <source>
        <dbReference type="Proteomes" id="UP000241546"/>
    </source>
</evidence>